<keyword evidence="2" id="KW-1185">Reference proteome</keyword>
<accession>A0AA38KZH5</accession>
<name>A0AA38KZH5_TAXCH</name>
<protein>
    <submittedName>
        <fullName evidence="1">Uncharacterized protein</fullName>
    </submittedName>
</protein>
<comment type="caution">
    <text evidence="1">The sequence shown here is derived from an EMBL/GenBank/DDBJ whole genome shotgun (WGS) entry which is preliminary data.</text>
</comment>
<sequence>MRAPTERMEIEASTSVSWIRTVGISKALGRIPLGIPIEGGAKSSVKKAPEPQMKAGQRGAKKASKKMRAIRFYVLNWWGLSLSQKKGLISAIEKEDQLFVKVLLLANDLEKETVEAVVQTIESNMAWFEDEEMKNNALLFRKFAIRPVADFKAVFQAFAWEKPYINLKHLHYCKLQLFVP</sequence>
<dbReference type="EMBL" id="JAHRHJ020000006">
    <property type="protein sequence ID" value="KAH9310969.1"/>
    <property type="molecule type" value="Genomic_DNA"/>
</dbReference>
<evidence type="ECO:0000313" key="2">
    <source>
        <dbReference type="Proteomes" id="UP000824469"/>
    </source>
</evidence>
<dbReference type="AlphaFoldDB" id="A0AA38KZH5"/>
<reference evidence="1 2" key="1">
    <citation type="journal article" date="2021" name="Nat. Plants">
        <title>The Taxus genome provides insights into paclitaxel biosynthesis.</title>
        <authorList>
            <person name="Xiong X."/>
            <person name="Gou J."/>
            <person name="Liao Q."/>
            <person name="Li Y."/>
            <person name="Zhou Q."/>
            <person name="Bi G."/>
            <person name="Li C."/>
            <person name="Du R."/>
            <person name="Wang X."/>
            <person name="Sun T."/>
            <person name="Guo L."/>
            <person name="Liang H."/>
            <person name="Lu P."/>
            <person name="Wu Y."/>
            <person name="Zhang Z."/>
            <person name="Ro D.K."/>
            <person name="Shang Y."/>
            <person name="Huang S."/>
            <person name="Yan J."/>
        </authorList>
    </citation>
    <scope>NUCLEOTIDE SEQUENCE [LARGE SCALE GENOMIC DNA]</scope>
    <source>
        <strain evidence="1">Ta-2019</strain>
    </source>
</reference>
<proteinExistence type="predicted"/>
<organism evidence="1 2">
    <name type="scientific">Taxus chinensis</name>
    <name type="common">Chinese yew</name>
    <name type="synonym">Taxus wallichiana var. chinensis</name>
    <dbReference type="NCBI Taxonomy" id="29808"/>
    <lineage>
        <taxon>Eukaryota</taxon>
        <taxon>Viridiplantae</taxon>
        <taxon>Streptophyta</taxon>
        <taxon>Embryophyta</taxon>
        <taxon>Tracheophyta</taxon>
        <taxon>Spermatophyta</taxon>
        <taxon>Pinopsida</taxon>
        <taxon>Pinidae</taxon>
        <taxon>Conifers II</taxon>
        <taxon>Cupressales</taxon>
        <taxon>Taxaceae</taxon>
        <taxon>Taxus</taxon>
    </lineage>
</organism>
<feature type="non-terminal residue" evidence="1">
    <location>
        <position position="1"/>
    </location>
</feature>
<evidence type="ECO:0000313" key="1">
    <source>
        <dbReference type="EMBL" id="KAH9310969.1"/>
    </source>
</evidence>
<dbReference type="Proteomes" id="UP000824469">
    <property type="component" value="Unassembled WGS sequence"/>
</dbReference>
<gene>
    <name evidence="1" type="ORF">KI387_026004</name>
</gene>